<dbReference type="Proteomes" id="UP000033035">
    <property type="component" value="Unassembled WGS sequence"/>
</dbReference>
<dbReference type="FunFam" id="2.170.130.10:FF:000003">
    <property type="entry name" value="SusC/RagA family TonB-linked outer membrane protein"/>
    <property type="match status" value="1"/>
</dbReference>
<dbReference type="STRING" id="1203610.HMPREF1536_04791"/>
<evidence type="ECO:0000256" key="3">
    <source>
        <dbReference type="ARBA" id="ARBA00022452"/>
    </source>
</evidence>
<dbReference type="GO" id="GO:0009279">
    <property type="term" value="C:cell outer membrane"/>
    <property type="evidence" value="ECO:0007669"/>
    <property type="project" value="UniProtKB-SubCell"/>
</dbReference>
<keyword evidence="8" id="KW-0732">Signal</keyword>
<dbReference type="InterPro" id="IPR039426">
    <property type="entry name" value="TonB-dep_rcpt-like"/>
</dbReference>
<dbReference type="Gene3D" id="2.40.170.20">
    <property type="entry name" value="TonB-dependent receptor, beta-barrel domain"/>
    <property type="match status" value="1"/>
</dbReference>
<dbReference type="Pfam" id="PF13715">
    <property type="entry name" value="CarbopepD_reg_2"/>
    <property type="match status" value="1"/>
</dbReference>
<organism evidence="10 11">
    <name type="scientific">Parabacteroides gordonii MS-1 = DSM 23371</name>
    <dbReference type="NCBI Taxonomy" id="1203610"/>
    <lineage>
        <taxon>Bacteria</taxon>
        <taxon>Pseudomonadati</taxon>
        <taxon>Bacteroidota</taxon>
        <taxon>Bacteroidia</taxon>
        <taxon>Bacteroidales</taxon>
        <taxon>Tannerellaceae</taxon>
        <taxon>Parabacteroides</taxon>
    </lineage>
</organism>
<evidence type="ECO:0000313" key="11">
    <source>
        <dbReference type="Proteomes" id="UP000033035"/>
    </source>
</evidence>
<dbReference type="HOGENOM" id="CLU_004317_0_2_10"/>
<keyword evidence="3 7" id="KW-1134">Transmembrane beta strand</keyword>
<comment type="subcellular location">
    <subcellularLocation>
        <location evidence="1 7">Cell outer membrane</location>
        <topology evidence="1 7">Multi-pass membrane protein</topology>
    </subcellularLocation>
</comment>
<dbReference type="Pfam" id="PF07715">
    <property type="entry name" value="Plug"/>
    <property type="match status" value="1"/>
</dbReference>
<evidence type="ECO:0000313" key="10">
    <source>
        <dbReference type="EMBL" id="KKB48327.1"/>
    </source>
</evidence>
<comment type="caution">
    <text evidence="10">The sequence shown here is derived from an EMBL/GenBank/DDBJ whole genome shotgun (WGS) entry which is preliminary data.</text>
</comment>
<dbReference type="PROSITE" id="PS52016">
    <property type="entry name" value="TONB_DEPENDENT_REC_3"/>
    <property type="match status" value="1"/>
</dbReference>
<keyword evidence="4 7" id="KW-0812">Transmembrane</keyword>
<dbReference type="InterPro" id="IPR036942">
    <property type="entry name" value="Beta-barrel_TonB_sf"/>
</dbReference>
<dbReference type="InterPro" id="IPR023996">
    <property type="entry name" value="TonB-dep_OMP_SusC/RagA"/>
</dbReference>
<dbReference type="SUPFAM" id="SSF56935">
    <property type="entry name" value="Porins"/>
    <property type="match status" value="1"/>
</dbReference>
<keyword evidence="11" id="KW-1185">Reference proteome</keyword>
<evidence type="ECO:0000256" key="2">
    <source>
        <dbReference type="ARBA" id="ARBA00022448"/>
    </source>
</evidence>
<dbReference type="AlphaFoldDB" id="A0A0F5IT52"/>
<dbReference type="InterPro" id="IPR012910">
    <property type="entry name" value="Plug_dom"/>
</dbReference>
<reference evidence="10 11" key="1">
    <citation type="submission" date="2013-04" db="EMBL/GenBank/DDBJ databases">
        <title>The Genome Sequence of Parabacteroides gordonii DSM 23371.</title>
        <authorList>
            <consortium name="The Broad Institute Genomics Platform"/>
            <person name="Earl A."/>
            <person name="Ward D."/>
            <person name="Feldgarden M."/>
            <person name="Gevers D."/>
            <person name="Martens E."/>
            <person name="Sakamoto M."/>
            <person name="Benno Y."/>
            <person name="Suzuki N."/>
            <person name="Matsunaga N."/>
            <person name="Koshihara K."/>
            <person name="Seki M."/>
            <person name="Komiya H."/>
            <person name="Walker B."/>
            <person name="Young S."/>
            <person name="Zeng Q."/>
            <person name="Gargeya S."/>
            <person name="Fitzgerald M."/>
            <person name="Haas B."/>
            <person name="Abouelleil A."/>
            <person name="Allen A.W."/>
            <person name="Alvarado L."/>
            <person name="Arachchi H.M."/>
            <person name="Berlin A.M."/>
            <person name="Chapman S.B."/>
            <person name="Gainer-Dewar J."/>
            <person name="Goldberg J."/>
            <person name="Griggs A."/>
            <person name="Gujja S."/>
            <person name="Hansen M."/>
            <person name="Howarth C."/>
            <person name="Imamovic A."/>
            <person name="Ireland A."/>
            <person name="Larimer J."/>
            <person name="McCowan C."/>
            <person name="Murphy C."/>
            <person name="Pearson M."/>
            <person name="Poon T.W."/>
            <person name="Priest M."/>
            <person name="Roberts A."/>
            <person name="Saif S."/>
            <person name="Shea T."/>
            <person name="Sisk P."/>
            <person name="Sykes S."/>
            <person name="Wortman J."/>
            <person name="Nusbaum C."/>
            <person name="Birren B."/>
        </authorList>
    </citation>
    <scope>NUCLEOTIDE SEQUENCE [LARGE SCALE GENOMIC DNA]</scope>
    <source>
        <strain evidence="10 11">MS-1</strain>
    </source>
</reference>
<dbReference type="InterPro" id="IPR023997">
    <property type="entry name" value="TonB-dep_OMP_SusC/RagA_CS"/>
</dbReference>
<feature type="chain" id="PRO_5002488391" evidence="8">
    <location>
        <begin position="31"/>
        <end position="1024"/>
    </location>
</feature>
<dbReference type="NCBIfam" id="TIGR04056">
    <property type="entry name" value="OMP_RagA_SusC"/>
    <property type="match status" value="1"/>
</dbReference>
<dbReference type="EMBL" id="AQHW01000027">
    <property type="protein sequence ID" value="KKB48327.1"/>
    <property type="molecule type" value="Genomic_DNA"/>
</dbReference>
<proteinExistence type="inferred from homology"/>
<evidence type="ECO:0000256" key="1">
    <source>
        <dbReference type="ARBA" id="ARBA00004571"/>
    </source>
</evidence>
<protein>
    <submittedName>
        <fullName evidence="10">SusC/RagA family TonB-linked outer membrane protein</fullName>
    </submittedName>
</protein>
<evidence type="ECO:0000256" key="7">
    <source>
        <dbReference type="PROSITE-ProRule" id="PRU01360"/>
    </source>
</evidence>
<dbReference type="RefSeq" id="WP_081693294.1">
    <property type="nucleotide sequence ID" value="NZ_AUAE01000013.1"/>
</dbReference>
<gene>
    <name evidence="10" type="ORF">HMPREF1536_04791</name>
</gene>
<keyword evidence="5 7" id="KW-0472">Membrane</keyword>
<dbReference type="NCBIfam" id="TIGR04057">
    <property type="entry name" value="SusC_RagA_signa"/>
    <property type="match status" value="1"/>
</dbReference>
<sequence length="1024" mass="113123">MENKKRYFLKRGGCLAIATMLSAGSFPGFAKSETDLGQFNSVATELNHGVNQKTKKVTGTVVDETGLPVIGANVVQKGTTNGIITDIDGRFTLDIPEDATLEISYIGYLTQSTPVANKSSFLITLREDTQKLDEVVVVGFGTQKKVNLTGAVAAVSGEQLSGLPATNVANMLQGKLPGVSITAETGQPGREGTSIRIRGVGTMNNSDPMILVDGLESKMDDVNPNDVENISVLKDAAAASIYGTRAANGVILITTKRGKTGKPVLSYNGYVGWQKAIRTPQHLSSAQYAELFNEGRINEGSEAAYTAEDIEKYRNGSDPDNYPNTKWMDLLLQGSGFTHNHNISLNGGTDATRYAVSLAYYSQDGLTKNTSHERYNVRINLDSKVSEWLTFGINSSLSRREIIAPTNPFSNSMGQFFRQANRIPNTFVNQYSDGTYGRHIDGNPIAWVEAGGKATSAYSHVLGSAFGEIKIIDGLTLKGIAGIDYNFDDGKTHIKEITYGDGSIQGPNSVEDYLDRWMTVTLQGLLNYQKQIGKHSFKGMLGVSRESYKKNLTKAYRKNFPSNDLTELDGGSTNGWTNNGSALEANIGSYFGRINYDYAGKYLLEFNLRSDGSSKFASGHRWGTFPSFSAGWRISEESFMKNIDWLDNLKVRGSWGKLGNHRTDDYQYIAMIELAQNYNFNNVVADGAVQTKANNGNITWETTKELDLGFDAGFKNNLINVSFDYYDRYTDNILAVVPVSLIFGLDAPVSNAGAMRNRGVEVSLGHTYKIGNVEYDINGYMAYNKNKVDKYPNPEKGDKIKMEGYAWDSFYGYECTGIFMSDDEAKNSPVHSVYSKAGDLKFKDQNDDGKIDAEDRVFLGNTIPNITYGFNLNMKYRDFDFLASFQGAADVYRTVDRESMWGFIDGANAQEKHLDRTIVENGQVTQLGHYPRTLINQSHNRVMSSFLVMNASYLRLKNLQIGYNLPQSLLKNIHLNRARLYVSGQNLLTFTKFPKDFDPEVKTGSAGSSYPQVAIYTIGLDITF</sequence>
<comment type="similarity">
    <text evidence="7">Belongs to the TonB-dependent receptor family.</text>
</comment>
<dbReference type="PATRIC" id="fig|1203610.3.peg.4885"/>
<keyword evidence="6 7" id="KW-0998">Cell outer membrane</keyword>
<dbReference type="InterPro" id="IPR037066">
    <property type="entry name" value="Plug_dom_sf"/>
</dbReference>
<dbReference type="FunFam" id="2.60.40.1120:FF:000003">
    <property type="entry name" value="Outer membrane protein Omp121"/>
    <property type="match status" value="1"/>
</dbReference>
<accession>A0A0F5IT52</accession>
<evidence type="ECO:0000256" key="6">
    <source>
        <dbReference type="ARBA" id="ARBA00023237"/>
    </source>
</evidence>
<dbReference type="Gene3D" id="2.60.40.1120">
    <property type="entry name" value="Carboxypeptidase-like, regulatory domain"/>
    <property type="match status" value="1"/>
</dbReference>
<dbReference type="Gene3D" id="2.170.130.10">
    <property type="entry name" value="TonB-dependent receptor, plug domain"/>
    <property type="match status" value="1"/>
</dbReference>
<name>A0A0F5IT52_9BACT</name>
<dbReference type="SUPFAM" id="SSF49464">
    <property type="entry name" value="Carboxypeptidase regulatory domain-like"/>
    <property type="match status" value="1"/>
</dbReference>
<feature type="signal peptide" evidence="8">
    <location>
        <begin position="1"/>
        <end position="30"/>
    </location>
</feature>
<evidence type="ECO:0000259" key="9">
    <source>
        <dbReference type="Pfam" id="PF07715"/>
    </source>
</evidence>
<evidence type="ECO:0000256" key="5">
    <source>
        <dbReference type="ARBA" id="ARBA00023136"/>
    </source>
</evidence>
<feature type="domain" description="TonB-dependent receptor plug" evidence="9">
    <location>
        <begin position="145"/>
        <end position="250"/>
    </location>
</feature>
<evidence type="ECO:0000256" key="4">
    <source>
        <dbReference type="ARBA" id="ARBA00022692"/>
    </source>
</evidence>
<keyword evidence="2 7" id="KW-0813">Transport</keyword>
<dbReference type="InterPro" id="IPR008969">
    <property type="entry name" value="CarboxyPept-like_regulatory"/>
</dbReference>
<evidence type="ECO:0000256" key="8">
    <source>
        <dbReference type="SAM" id="SignalP"/>
    </source>
</evidence>